<dbReference type="PROSITE" id="PS50922">
    <property type="entry name" value="TLC"/>
    <property type="match status" value="1"/>
</dbReference>
<dbReference type="GO" id="GO:0055088">
    <property type="term" value="P:lipid homeostasis"/>
    <property type="evidence" value="ECO:0007669"/>
    <property type="project" value="TreeGrafter"/>
</dbReference>
<dbReference type="GO" id="GO:0005783">
    <property type="term" value="C:endoplasmic reticulum"/>
    <property type="evidence" value="ECO:0007669"/>
    <property type="project" value="TreeGrafter"/>
</dbReference>
<dbReference type="OrthoDB" id="10266980at2759"/>
<dbReference type="SMART" id="SM00724">
    <property type="entry name" value="TLC"/>
    <property type="match status" value="1"/>
</dbReference>
<dbReference type="AlphaFoldDB" id="A0A9P8P0H6"/>
<keyword evidence="4 5" id="KW-0472">Membrane</keyword>
<protein>
    <recommendedName>
        <fullName evidence="7">TLC domain-containing protein</fullName>
    </recommendedName>
</protein>
<evidence type="ECO:0000256" key="6">
    <source>
        <dbReference type="SAM" id="Phobius"/>
    </source>
</evidence>
<dbReference type="InterPro" id="IPR006634">
    <property type="entry name" value="TLC-dom"/>
</dbReference>
<dbReference type="EMBL" id="JAEUBE010000366">
    <property type="protein sequence ID" value="KAH3663578.1"/>
    <property type="molecule type" value="Genomic_DNA"/>
</dbReference>
<feature type="transmembrane region" description="Helical" evidence="6">
    <location>
        <begin position="190"/>
        <end position="212"/>
    </location>
</feature>
<comment type="subcellular location">
    <subcellularLocation>
        <location evidence="1">Membrane</location>
        <topology evidence="1">Multi-pass membrane protein</topology>
    </subcellularLocation>
</comment>
<feature type="transmembrane region" description="Helical" evidence="6">
    <location>
        <begin position="72"/>
        <end position="93"/>
    </location>
</feature>
<reference evidence="8" key="2">
    <citation type="submission" date="2021-01" db="EMBL/GenBank/DDBJ databases">
        <authorList>
            <person name="Schikora-Tamarit M.A."/>
        </authorList>
    </citation>
    <scope>NUCLEOTIDE SEQUENCE</scope>
    <source>
        <strain evidence="8">CBS6075</strain>
    </source>
</reference>
<accession>A0A9P8P0H6</accession>
<dbReference type="PANTHER" id="PTHR13439:SF0">
    <property type="entry name" value="TOPOISOMERASE I DAMAGE AFFECTED PROTEIN 4"/>
    <property type="match status" value="1"/>
</dbReference>
<dbReference type="PANTHER" id="PTHR13439">
    <property type="entry name" value="CT120 PROTEIN"/>
    <property type="match status" value="1"/>
</dbReference>
<feature type="transmembrane region" description="Helical" evidence="6">
    <location>
        <begin position="158"/>
        <end position="178"/>
    </location>
</feature>
<dbReference type="InterPro" id="IPR050846">
    <property type="entry name" value="TLCD"/>
</dbReference>
<evidence type="ECO:0000256" key="5">
    <source>
        <dbReference type="PROSITE-ProRule" id="PRU00205"/>
    </source>
</evidence>
<evidence type="ECO:0000313" key="8">
    <source>
        <dbReference type="EMBL" id="KAH3663578.1"/>
    </source>
</evidence>
<gene>
    <name evidence="8" type="ORF">OGAPHI_004979</name>
</gene>
<feature type="domain" description="TLC" evidence="7">
    <location>
        <begin position="63"/>
        <end position="263"/>
    </location>
</feature>
<feature type="transmembrane region" description="Helical" evidence="6">
    <location>
        <begin position="105"/>
        <end position="126"/>
    </location>
</feature>
<organism evidence="8 9">
    <name type="scientific">Ogataea philodendri</name>
    <dbReference type="NCBI Taxonomy" id="1378263"/>
    <lineage>
        <taxon>Eukaryota</taxon>
        <taxon>Fungi</taxon>
        <taxon>Dikarya</taxon>
        <taxon>Ascomycota</taxon>
        <taxon>Saccharomycotina</taxon>
        <taxon>Pichiomycetes</taxon>
        <taxon>Pichiales</taxon>
        <taxon>Pichiaceae</taxon>
        <taxon>Ogataea</taxon>
    </lineage>
</organism>
<comment type="caution">
    <text evidence="8">The sequence shown here is derived from an EMBL/GenBank/DDBJ whole genome shotgun (WGS) entry which is preliminary data.</text>
</comment>
<keyword evidence="2 5" id="KW-0812">Transmembrane</keyword>
<keyword evidence="9" id="KW-1185">Reference proteome</keyword>
<proteinExistence type="predicted"/>
<feature type="transmembrane region" description="Helical" evidence="6">
    <location>
        <begin position="133"/>
        <end position="152"/>
    </location>
</feature>
<name>A0A9P8P0H6_9ASCO</name>
<evidence type="ECO:0000256" key="1">
    <source>
        <dbReference type="ARBA" id="ARBA00004141"/>
    </source>
</evidence>
<evidence type="ECO:0000256" key="3">
    <source>
        <dbReference type="ARBA" id="ARBA00022989"/>
    </source>
</evidence>
<feature type="transmembrane region" description="Helical" evidence="6">
    <location>
        <begin position="232"/>
        <end position="251"/>
    </location>
</feature>
<dbReference type="GeneID" id="70236943"/>
<evidence type="ECO:0000256" key="4">
    <source>
        <dbReference type="ARBA" id="ARBA00023136"/>
    </source>
</evidence>
<evidence type="ECO:0000259" key="7">
    <source>
        <dbReference type="PROSITE" id="PS50922"/>
    </source>
</evidence>
<feature type="transmembrane region" description="Helical" evidence="6">
    <location>
        <begin position="30"/>
        <end position="51"/>
    </location>
</feature>
<dbReference type="RefSeq" id="XP_046059914.1">
    <property type="nucleotide sequence ID" value="XM_046206115.1"/>
</dbReference>
<dbReference type="Proteomes" id="UP000769157">
    <property type="component" value="Unassembled WGS sequence"/>
</dbReference>
<dbReference type="GO" id="GO:0016020">
    <property type="term" value="C:membrane"/>
    <property type="evidence" value="ECO:0007669"/>
    <property type="project" value="UniProtKB-SubCell"/>
</dbReference>
<evidence type="ECO:0000313" key="9">
    <source>
        <dbReference type="Proteomes" id="UP000769157"/>
    </source>
</evidence>
<sequence>MFTIEGDPFLKYNPYIDSAHSILEKHWHEIVASAVLYHVILLLSPTINTLVFKEHYTSITSKKLKLNFDIHIAALVQSLVSIGLCIPMFGHPLFSSDPVFGSYDFAGFTASVTCGYFIWDLFYCCVYHFDMFGLPYLFHACAALIVFGSTYLPFCQPLIPSFLIFEASTPFVNMYWFFTRLPKGVINDTVFMVNGILLIVSFFLCRIVWGLYAAYRTFSLCFGVTDQLPFGLVPLILVLNFGLNVLNIHWFTKMVTLAYKKFSAAPKKQD</sequence>
<keyword evidence="3 6" id="KW-1133">Transmembrane helix</keyword>
<dbReference type="Pfam" id="PF03798">
    <property type="entry name" value="TRAM_LAG1_CLN8"/>
    <property type="match status" value="1"/>
</dbReference>
<evidence type="ECO:0000256" key="2">
    <source>
        <dbReference type="ARBA" id="ARBA00022692"/>
    </source>
</evidence>
<reference evidence="8" key="1">
    <citation type="journal article" date="2021" name="Open Biol.">
        <title>Shared evolutionary footprints suggest mitochondrial oxidative damage underlies multiple complex I losses in fungi.</title>
        <authorList>
            <person name="Schikora-Tamarit M.A."/>
            <person name="Marcet-Houben M."/>
            <person name="Nosek J."/>
            <person name="Gabaldon T."/>
        </authorList>
    </citation>
    <scope>NUCLEOTIDE SEQUENCE</scope>
    <source>
        <strain evidence="8">CBS6075</strain>
    </source>
</reference>